<evidence type="ECO:0000256" key="1">
    <source>
        <dbReference type="ARBA" id="ARBA00000312"/>
    </source>
</evidence>
<dbReference type="Gene3D" id="3.40.50.300">
    <property type="entry name" value="P-loop containing nucleotide triphosphate hydrolases"/>
    <property type="match status" value="1"/>
</dbReference>
<dbReference type="OrthoDB" id="9799422at2"/>
<keyword evidence="20" id="KW-0548">Nucleotidyltransferase</keyword>
<dbReference type="CDD" id="cd00544">
    <property type="entry name" value="CobU"/>
    <property type="match status" value="1"/>
</dbReference>
<comment type="catalytic activity">
    <reaction evidence="3">
        <text>adenosylcob(III)inamide + GTP = adenosylcob(III)inamide phosphate + GDP + H(+)</text>
        <dbReference type="Rhea" id="RHEA:15765"/>
        <dbReference type="ChEBI" id="CHEBI:2480"/>
        <dbReference type="ChEBI" id="CHEBI:15378"/>
        <dbReference type="ChEBI" id="CHEBI:37565"/>
        <dbReference type="ChEBI" id="CHEBI:58189"/>
        <dbReference type="ChEBI" id="CHEBI:58502"/>
        <dbReference type="EC" id="2.7.1.156"/>
    </reaction>
</comment>
<dbReference type="Pfam" id="PF02283">
    <property type="entry name" value="CobU"/>
    <property type="match status" value="1"/>
</dbReference>
<dbReference type="GO" id="GO:0043752">
    <property type="term" value="F:adenosylcobinamide kinase activity"/>
    <property type="evidence" value="ECO:0007669"/>
    <property type="project" value="UniProtKB-EC"/>
</dbReference>
<dbReference type="GO" id="GO:0008820">
    <property type="term" value="F:cobinamide phosphate guanylyltransferase activity"/>
    <property type="evidence" value="ECO:0007669"/>
    <property type="project" value="UniProtKB-EC"/>
</dbReference>
<keyword evidence="13 20" id="KW-0418">Kinase</keyword>
<feature type="binding site" evidence="19">
    <location>
        <position position="87"/>
    </location>
    <ligand>
        <name>GTP</name>
        <dbReference type="ChEBI" id="CHEBI:37565"/>
    </ligand>
</feature>
<dbReference type="GO" id="GO:0009236">
    <property type="term" value="P:cobalamin biosynthetic process"/>
    <property type="evidence" value="ECO:0007669"/>
    <property type="project" value="UniProtKB-UniPathway"/>
</dbReference>
<keyword evidence="10" id="KW-0169">Cobalamin biosynthesis</keyword>
<protein>
    <recommendedName>
        <fullName evidence="16">Adenosylcobinamide kinase</fullName>
        <ecNumber evidence="8">2.7.1.156</ecNumber>
        <ecNumber evidence="9">2.7.7.62</ecNumber>
    </recommendedName>
    <alternativeName>
        <fullName evidence="17">Adenosylcobinamide-phosphate guanylyltransferase</fullName>
    </alternativeName>
</protein>
<feature type="active site" description="GMP-histidine intermediate" evidence="18">
    <location>
        <position position="51"/>
    </location>
</feature>
<evidence type="ECO:0000256" key="14">
    <source>
        <dbReference type="ARBA" id="ARBA00022840"/>
    </source>
</evidence>
<reference evidence="21" key="1">
    <citation type="submission" date="2016-10" db="EMBL/GenBank/DDBJ databases">
        <authorList>
            <person name="Varghese N."/>
            <person name="Submissions S."/>
        </authorList>
    </citation>
    <scope>NUCLEOTIDE SEQUENCE [LARGE SCALE GENOMIC DNA]</scope>
    <source>
        <strain evidence="21">CGMCC 1.6854</strain>
    </source>
</reference>
<organism evidence="20 21">
    <name type="scientific">Fictibacillus solisalsi</name>
    <dbReference type="NCBI Taxonomy" id="459525"/>
    <lineage>
        <taxon>Bacteria</taxon>
        <taxon>Bacillati</taxon>
        <taxon>Bacillota</taxon>
        <taxon>Bacilli</taxon>
        <taxon>Bacillales</taxon>
        <taxon>Fictibacillaceae</taxon>
        <taxon>Fictibacillus</taxon>
    </lineage>
</organism>
<keyword evidence="12 19" id="KW-0547">Nucleotide-binding</keyword>
<keyword evidence="14" id="KW-0067">ATP-binding</keyword>
<feature type="binding site" evidence="19">
    <location>
        <position position="66"/>
    </location>
    <ligand>
        <name>GTP</name>
        <dbReference type="ChEBI" id="CHEBI:37565"/>
    </ligand>
</feature>
<keyword evidence="11 20" id="KW-0808">Transferase</keyword>
<evidence type="ECO:0000256" key="5">
    <source>
        <dbReference type="ARBA" id="ARBA00004692"/>
    </source>
</evidence>
<dbReference type="EC" id="2.7.1.156" evidence="8"/>
<dbReference type="RefSeq" id="WP_090235629.1">
    <property type="nucleotide sequence ID" value="NZ_FNHW01000001.1"/>
</dbReference>
<dbReference type="PIRSF" id="PIRSF006135">
    <property type="entry name" value="CobU"/>
    <property type="match status" value="1"/>
</dbReference>
<evidence type="ECO:0000256" key="10">
    <source>
        <dbReference type="ARBA" id="ARBA00022573"/>
    </source>
</evidence>
<evidence type="ECO:0000313" key="21">
    <source>
        <dbReference type="Proteomes" id="UP000199544"/>
    </source>
</evidence>
<evidence type="ECO:0000256" key="8">
    <source>
        <dbReference type="ARBA" id="ARBA00012016"/>
    </source>
</evidence>
<evidence type="ECO:0000313" key="20">
    <source>
        <dbReference type="EMBL" id="SDM99835.1"/>
    </source>
</evidence>
<proteinExistence type="inferred from homology"/>
<dbReference type="GO" id="GO:0005524">
    <property type="term" value="F:ATP binding"/>
    <property type="evidence" value="ECO:0007669"/>
    <property type="project" value="UniProtKB-KW"/>
</dbReference>
<dbReference type="AlphaFoldDB" id="A0A1G9XUI4"/>
<comment type="similarity">
    <text evidence="7">Belongs to the CobU/CobP family.</text>
</comment>
<dbReference type="PANTHER" id="PTHR34848">
    <property type="match status" value="1"/>
</dbReference>
<evidence type="ECO:0000256" key="6">
    <source>
        <dbReference type="ARBA" id="ARBA00005159"/>
    </source>
</evidence>
<keyword evidence="21" id="KW-1185">Reference proteome</keyword>
<feature type="binding site" evidence="19">
    <location>
        <begin position="7"/>
        <end position="14"/>
    </location>
    <ligand>
        <name>GTP</name>
        <dbReference type="ChEBI" id="CHEBI:37565"/>
    </ligand>
</feature>
<dbReference type="UniPathway" id="UPA00148">
    <property type="reaction ID" value="UER00236"/>
</dbReference>
<comment type="catalytic activity">
    <reaction evidence="1">
        <text>adenosylcob(III)inamide + ATP = adenosylcob(III)inamide phosphate + ADP + H(+)</text>
        <dbReference type="Rhea" id="RHEA:15769"/>
        <dbReference type="ChEBI" id="CHEBI:2480"/>
        <dbReference type="ChEBI" id="CHEBI:15378"/>
        <dbReference type="ChEBI" id="CHEBI:30616"/>
        <dbReference type="ChEBI" id="CHEBI:58502"/>
        <dbReference type="ChEBI" id="CHEBI:456216"/>
        <dbReference type="EC" id="2.7.1.156"/>
    </reaction>
</comment>
<name>A0A1G9XUI4_9BACL</name>
<keyword evidence="15 19" id="KW-0342">GTP-binding</keyword>
<comment type="function">
    <text evidence="4">Catalyzes ATP-dependent phosphorylation of adenosylcobinamide and addition of GMP to adenosylcobinamide phosphate.</text>
</comment>
<evidence type="ECO:0000256" key="13">
    <source>
        <dbReference type="ARBA" id="ARBA00022777"/>
    </source>
</evidence>
<sequence length="200" mass="23199">MLIFITGGVRSGKSSFAEMVAVYHGNKGYRLHYVATCEQNGAEMAERINRHREDREKSGYAWKTWEQPRDIHDLSAAFAHEDVILLDCLTNLVSNELFAGWRENRNQWEEAAFREMVFQKIMDGITELKKQCEVLIIVSNEVFQGLLPDDSGTFYFMQMMGHLHQHIVRQSHWVYQVEFGMPILRKGYDADENQCTACTV</sequence>
<dbReference type="InterPro" id="IPR003203">
    <property type="entry name" value="CobU/CobP"/>
</dbReference>
<comment type="catalytic activity">
    <reaction evidence="2">
        <text>adenosylcob(III)inamide phosphate + GTP + H(+) = adenosylcob(III)inamide-GDP + diphosphate</text>
        <dbReference type="Rhea" id="RHEA:22712"/>
        <dbReference type="ChEBI" id="CHEBI:15378"/>
        <dbReference type="ChEBI" id="CHEBI:33019"/>
        <dbReference type="ChEBI" id="CHEBI:37565"/>
        <dbReference type="ChEBI" id="CHEBI:58502"/>
        <dbReference type="ChEBI" id="CHEBI:60487"/>
        <dbReference type="EC" id="2.7.7.62"/>
    </reaction>
</comment>
<evidence type="ECO:0000256" key="19">
    <source>
        <dbReference type="PIRSR" id="PIRSR006135-2"/>
    </source>
</evidence>
<dbReference type="PANTHER" id="PTHR34848:SF1">
    <property type="entry name" value="BIFUNCTIONAL ADENOSYLCOBALAMIN BIOSYNTHESIS PROTEIN COBU"/>
    <property type="match status" value="1"/>
</dbReference>
<dbReference type="EC" id="2.7.7.62" evidence="9"/>
<comment type="pathway">
    <text evidence="5">Cofactor biosynthesis; adenosylcobalamin biosynthesis; adenosylcobalamin from cob(II)yrinate a,c-diamide: step 6/7.</text>
</comment>
<accession>A0A1G9XUI4</accession>
<gene>
    <name evidence="20" type="ORF">SAMN04488137_2987</name>
</gene>
<evidence type="ECO:0000256" key="17">
    <source>
        <dbReference type="ARBA" id="ARBA00030571"/>
    </source>
</evidence>
<evidence type="ECO:0000256" key="11">
    <source>
        <dbReference type="ARBA" id="ARBA00022679"/>
    </source>
</evidence>
<evidence type="ECO:0000256" key="15">
    <source>
        <dbReference type="ARBA" id="ARBA00023134"/>
    </source>
</evidence>
<dbReference type="Proteomes" id="UP000199544">
    <property type="component" value="Unassembled WGS sequence"/>
</dbReference>
<evidence type="ECO:0000256" key="3">
    <source>
        <dbReference type="ARBA" id="ARBA00001522"/>
    </source>
</evidence>
<dbReference type="STRING" id="459525.SAMN04488137_2987"/>
<dbReference type="InterPro" id="IPR027417">
    <property type="entry name" value="P-loop_NTPase"/>
</dbReference>
<dbReference type="SUPFAM" id="SSF52540">
    <property type="entry name" value="P-loop containing nucleoside triphosphate hydrolases"/>
    <property type="match status" value="1"/>
</dbReference>
<evidence type="ECO:0000256" key="16">
    <source>
        <dbReference type="ARBA" id="ARBA00029570"/>
    </source>
</evidence>
<comment type="pathway">
    <text evidence="6">Cofactor biosynthesis; adenosylcobalamin biosynthesis; adenosylcobalamin from cob(II)yrinate a,c-diamide: step 5/7.</text>
</comment>
<feature type="binding site" evidence="19">
    <location>
        <begin position="52"/>
        <end position="55"/>
    </location>
    <ligand>
        <name>GTP</name>
        <dbReference type="ChEBI" id="CHEBI:37565"/>
    </ligand>
</feature>
<evidence type="ECO:0000256" key="7">
    <source>
        <dbReference type="ARBA" id="ARBA00007490"/>
    </source>
</evidence>
<evidence type="ECO:0000256" key="12">
    <source>
        <dbReference type="ARBA" id="ARBA00022741"/>
    </source>
</evidence>
<evidence type="ECO:0000256" key="4">
    <source>
        <dbReference type="ARBA" id="ARBA00003889"/>
    </source>
</evidence>
<dbReference type="GO" id="GO:0005525">
    <property type="term" value="F:GTP binding"/>
    <property type="evidence" value="ECO:0007669"/>
    <property type="project" value="UniProtKB-KW"/>
</dbReference>
<evidence type="ECO:0000256" key="2">
    <source>
        <dbReference type="ARBA" id="ARBA00000711"/>
    </source>
</evidence>
<dbReference type="EMBL" id="FNHW01000001">
    <property type="protein sequence ID" value="SDM99835.1"/>
    <property type="molecule type" value="Genomic_DNA"/>
</dbReference>
<evidence type="ECO:0000256" key="18">
    <source>
        <dbReference type="PIRSR" id="PIRSR006135-1"/>
    </source>
</evidence>
<evidence type="ECO:0000256" key="9">
    <source>
        <dbReference type="ARBA" id="ARBA00012523"/>
    </source>
</evidence>